<sequence length="352" mass="39292">MKYSVAVLYQANLPPTVDGAIKPMKDGGYADSGADIAFALQQKAVNVITPVDNPNLINDLDWVFPDTDMCIRSAIARGANVIWLNTVLYKEHPISYFIDKGIAIVGQIPDLAGFYDDKLVTNELLSKHELPIPRSITITSENRNSFELDFLLPVVVKPIRGRGSQGVSLAKDITQLHATIKYFFEERQYGNALYIEEFLSGEELTITIMPPGVYQIGNAEITKNTYWSLPPVKRFNHNNGIAPYNGTVAVIHNSKVLDDDELSRPAIKQLCEFCEQAAMLVGAKAPIRIDCRADAEGRYYLFDLNMKPNMTGASRPHRAEQGSLSALAARKIGWSYEDLIFNMFNQRWISAD</sequence>
<comment type="similarity">
    <text evidence="1">Belongs to the D-alanine--D-alanine ligase family.</text>
</comment>
<dbReference type="SUPFAM" id="SSF56059">
    <property type="entry name" value="Glutathione synthetase ATP-binding domain-like"/>
    <property type="match status" value="1"/>
</dbReference>
<dbReference type="InterPro" id="IPR011095">
    <property type="entry name" value="Dala_Dala_lig_C"/>
</dbReference>
<organism evidence="5 6">
    <name type="scientific">Pedobacter ureilyticus</name>
    <dbReference type="NCBI Taxonomy" id="1393051"/>
    <lineage>
        <taxon>Bacteria</taxon>
        <taxon>Pseudomonadati</taxon>
        <taxon>Bacteroidota</taxon>
        <taxon>Sphingobacteriia</taxon>
        <taxon>Sphingobacteriales</taxon>
        <taxon>Sphingobacteriaceae</taxon>
        <taxon>Pedobacter</taxon>
    </lineage>
</organism>
<dbReference type="PROSITE" id="PS50975">
    <property type="entry name" value="ATP_GRASP"/>
    <property type="match status" value="1"/>
</dbReference>
<keyword evidence="6" id="KW-1185">Reference proteome</keyword>
<evidence type="ECO:0000313" key="5">
    <source>
        <dbReference type="EMBL" id="MFN0256809.1"/>
    </source>
</evidence>
<dbReference type="InterPro" id="IPR013815">
    <property type="entry name" value="ATP_grasp_subdomain_1"/>
</dbReference>
<keyword evidence="3" id="KW-0067">ATP-binding</keyword>
<reference evidence="5 6" key="1">
    <citation type="submission" date="2024-12" db="EMBL/GenBank/DDBJ databases">
        <authorList>
            <person name="Hu S."/>
        </authorList>
    </citation>
    <scope>NUCLEOTIDE SEQUENCE [LARGE SCALE GENOMIC DNA]</scope>
    <source>
        <strain evidence="5 6">THG-T11</strain>
    </source>
</reference>
<accession>A0ABW9J8E0</accession>
<keyword evidence="2" id="KW-0436">Ligase</keyword>
<proteinExistence type="inferred from homology"/>
<evidence type="ECO:0000259" key="4">
    <source>
        <dbReference type="PROSITE" id="PS50975"/>
    </source>
</evidence>
<gene>
    <name evidence="5" type="ORF">E6A44_014560</name>
</gene>
<comment type="caution">
    <text evidence="5">The sequence shown here is derived from an EMBL/GenBank/DDBJ whole genome shotgun (WGS) entry which is preliminary data.</text>
</comment>
<dbReference type="PANTHER" id="PTHR23132:SF23">
    <property type="entry name" value="D-ALANINE--D-ALANINE LIGASE B"/>
    <property type="match status" value="1"/>
</dbReference>
<evidence type="ECO:0000256" key="3">
    <source>
        <dbReference type="PROSITE-ProRule" id="PRU00409"/>
    </source>
</evidence>
<dbReference type="PANTHER" id="PTHR23132">
    <property type="entry name" value="D-ALANINE--D-ALANINE LIGASE"/>
    <property type="match status" value="1"/>
</dbReference>
<evidence type="ECO:0000256" key="1">
    <source>
        <dbReference type="ARBA" id="ARBA00010871"/>
    </source>
</evidence>
<dbReference type="Pfam" id="PF07478">
    <property type="entry name" value="Dala_Dala_lig_C"/>
    <property type="match status" value="1"/>
</dbReference>
<name>A0ABW9J8E0_9SPHI</name>
<keyword evidence="3" id="KW-0547">Nucleotide-binding</keyword>
<protein>
    <submittedName>
        <fullName evidence="5">ATP-grasp domain-containing protein</fullName>
    </submittedName>
</protein>
<dbReference type="InterPro" id="IPR011761">
    <property type="entry name" value="ATP-grasp"/>
</dbReference>
<evidence type="ECO:0000313" key="6">
    <source>
        <dbReference type="Proteomes" id="UP001517247"/>
    </source>
</evidence>
<dbReference type="Gene3D" id="3.30.1490.20">
    <property type="entry name" value="ATP-grasp fold, A domain"/>
    <property type="match status" value="1"/>
</dbReference>
<dbReference type="RefSeq" id="WP_138723913.1">
    <property type="nucleotide sequence ID" value="NZ_SSHJ02000008.1"/>
</dbReference>
<dbReference type="EMBL" id="SSHJ02000008">
    <property type="protein sequence ID" value="MFN0256809.1"/>
    <property type="molecule type" value="Genomic_DNA"/>
</dbReference>
<dbReference type="Proteomes" id="UP001517247">
    <property type="component" value="Unassembled WGS sequence"/>
</dbReference>
<feature type="domain" description="ATP-grasp" evidence="4">
    <location>
        <begin position="122"/>
        <end position="333"/>
    </location>
</feature>
<evidence type="ECO:0000256" key="2">
    <source>
        <dbReference type="ARBA" id="ARBA00022598"/>
    </source>
</evidence>
<dbReference type="Gene3D" id="3.30.470.20">
    <property type="entry name" value="ATP-grasp fold, B domain"/>
    <property type="match status" value="1"/>
</dbReference>